<evidence type="ECO:0000256" key="3">
    <source>
        <dbReference type="ARBA" id="ARBA00022989"/>
    </source>
</evidence>
<feature type="compositionally biased region" description="Basic and acidic residues" evidence="5">
    <location>
        <begin position="613"/>
        <end position="629"/>
    </location>
</feature>
<dbReference type="PROSITE" id="PS50929">
    <property type="entry name" value="ABC_TM1F"/>
    <property type="match status" value="1"/>
</dbReference>
<comment type="caution">
    <text evidence="9">The sequence shown here is derived from an EMBL/GenBank/DDBJ whole genome shotgun (WGS) entry which is preliminary data.</text>
</comment>
<dbReference type="InterPro" id="IPR003593">
    <property type="entry name" value="AAA+_ATPase"/>
</dbReference>
<evidence type="ECO:0000313" key="10">
    <source>
        <dbReference type="Proteomes" id="UP001166293"/>
    </source>
</evidence>
<evidence type="ECO:0000256" key="2">
    <source>
        <dbReference type="ARBA" id="ARBA00022692"/>
    </source>
</evidence>
<evidence type="ECO:0000256" key="6">
    <source>
        <dbReference type="SAM" id="Phobius"/>
    </source>
</evidence>
<dbReference type="Pfam" id="PF00005">
    <property type="entry name" value="ABC_tran"/>
    <property type="match status" value="1"/>
</dbReference>
<keyword evidence="10" id="KW-1185">Reference proteome</keyword>
<dbReference type="InterPro" id="IPR011527">
    <property type="entry name" value="ABC1_TM_dom"/>
</dbReference>
<evidence type="ECO:0000313" key="9">
    <source>
        <dbReference type="EMBL" id="MBV2361451.1"/>
    </source>
</evidence>
<keyword evidence="2 6" id="KW-0812">Transmembrane</keyword>
<feature type="domain" description="ABC transporter" evidence="7">
    <location>
        <begin position="374"/>
        <end position="608"/>
    </location>
</feature>
<evidence type="ECO:0000259" key="7">
    <source>
        <dbReference type="PROSITE" id="PS50893"/>
    </source>
</evidence>
<keyword evidence="3 6" id="KW-1133">Transmembrane helix</keyword>
<feature type="domain" description="ABC transmembrane type-1" evidence="8">
    <location>
        <begin position="56"/>
        <end position="339"/>
    </location>
</feature>
<gene>
    <name evidence="9" type="ORF">KUH32_16930</name>
</gene>
<name>A0ABS6NBP8_9RHOB</name>
<dbReference type="EMBL" id="JAHRWL010000002">
    <property type="protein sequence ID" value="MBV2361451.1"/>
    <property type="molecule type" value="Genomic_DNA"/>
</dbReference>
<feature type="region of interest" description="Disordered" evidence="5">
    <location>
        <begin position="606"/>
        <end position="629"/>
    </location>
</feature>
<evidence type="ECO:0000256" key="1">
    <source>
        <dbReference type="ARBA" id="ARBA00004141"/>
    </source>
</evidence>
<evidence type="ECO:0000256" key="5">
    <source>
        <dbReference type="SAM" id="MobiDB-lite"/>
    </source>
</evidence>
<dbReference type="PROSITE" id="PS50893">
    <property type="entry name" value="ABC_TRANSPORTER_2"/>
    <property type="match status" value="1"/>
</dbReference>
<feature type="region of interest" description="Disordered" evidence="5">
    <location>
        <begin position="1"/>
        <end position="35"/>
    </location>
</feature>
<evidence type="ECO:0000259" key="8">
    <source>
        <dbReference type="PROSITE" id="PS50929"/>
    </source>
</evidence>
<dbReference type="InterPro" id="IPR003439">
    <property type="entry name" value="ABC_transporter-like_ATP-bd"/>
</dbReference>
<dbReference type="Proteomes" id="UP001166293">
    <property type="component" value="Unassembled WGS sequence"/>
</dbReference>
<dbReference type="InterPro" id="IPR039421">
    <property type="entry name" value="Type_1_exporter"/>
</dbReference>
<dbReference type="GO" id="GO:0005524">
    <property type="term" value="F:ATP binding"/>
    <property type="evidence" value="ECO:0007669"/>
    <property type="project" value="UniProtKB-KW"/>
</dbReference>
<feature type="transmembrane region" description="Helical" evidence="6">
    <location>
        <begin position="96"/>
        <end position="118"/>
    </location>
</feature>
<keyword evidence="4 6" id="KW-0472">Membrane</keyword>
<accession>A0ABS6NBP8</accession>
<dbReference type="Pfam" id="PF00664">
    <property type="entry name" value="ABC_membrane"/>
    <property type="match status" value="1"/>
</dbReference>
<proteinExistence type="predicted"/>
<dbReference type="PANTHER" id="PTHR43394">
    <property type="entry name" value="ATP-DEPENDENT PERMEASE MDL1, MITOCHONDRIAL"/>
    <property type="match status" value="1"/>
</dbReference>
<keyword evidence="9" id="KW-0547">Nucleotide-binding</keyword>
<dbReference type="CDD" id="cd18547">
    <property type="entry name" value="ABC_6TM_Tm288_like"/>
    <property type="match status" value="1"/>
</dbReference>
<reference evidence="9" key="1">
    <citation type="submission" date="2021-06" db="EMBL/GenBank/DDBJ databases">
        <title>Thalassococcus sp. CAU 1522 isolated from sea sand, Republic of Korea.</title>
        <authorList>
            <person name="Kim W."/>
        </authorList>
    </citation>
    <scope>NUCLEOTIDE SEQUENCE</scope>
    <source>
        <strain evidence="9">CAU 1522</strain>
    </source>
</reference>
<organism evidence="9 10">
    <name type="scientific">Thalassococcus arenae</name>
    <dbReference type="NCBI Taxonomy" id="2851652"/>
    <lineage>
        <taxon>Bacteria</taxon>
        <taxon>Pseudomonadati</taxon>
        <taxon>Pseudomonadota</taxon>
        <taxon>Alphaproteobacteria</taxon>
        <taxon>Rhodobacterales</taxon>
        <taxon>Roseobacteraceae</taxon>
        <taxon>Thalassococcus</taxon>
    </lineage>
</organism>
<dbReference type="PANTHER" id="PTHR43394:SF1">
    <property type="entry name" value="ATP-BINDING CASSETTE SUB-FAMILY B MEMBER 10, MITOCHONDRIAL"/>
    <property type="match status" value="1"/>
</dbReference>
<feature type="transmembrane region" description="Helical" evidence="6">
    <location>
        <begin position="54"/>
        <end position="76"/>
    </location>
</feature>
<dbReference type="CDD" id="cd03254">
    <property type="entry name" value="ABCC_Glucan_exporter_like"/>
    <property type="match status" value="1"/>
</dbReference>
<dbReference type="RefSeq" id="WP_217779771.1">
    <property type="nucleotide sequence ID" value="NZ_JAHRWL010000002.1"/>
</dbReference>
<protein>
    <submittedName>
        <fullName evidence="9">ABC transporter ATP-binding protein/permease</fullName>
    </submittedName>
</protein>
<comment type="subcellular location">
    <subcellularLocation>
        <location evidence="1">Membrane</location>
        <topology evidence="1">Multi-pass membrane protein</topology>
    </subcellularLocation>
</comment>
<dbReference type="SMART" id="SM00382">
    <property type="entry name" value="AAA"/>
    <property type="match status" value="1"/>
</dbReference>
<sequence>MTAAAEPKLETVSRTQDSAPGPRTPGGSIVGEKPKAARDAARRVWTAFGSNRKILIVTLLLSVGSVIGSTLGPWQLGLATDLLVSDGYTWSALMRQLLVVAAIYLVASGLNFVQAWLINDLVQNMGRDLREAAQAKLSRVPLKWFDAQPRGEVLSRFTNDIDNMIQNLQQVASQAMLMLMTIVGVLAMMLWLSVPLAAAALVAIGVSLGATRLLSHAAQPKYAEQWRETGHLNALVEETFTGQTLIRVFGARDRVDQQFAEKNSTLTAASMRAQIFASLIQPTTMFVNNVAYIVVVVFGALQVLSGALSLGGVQAFIQYIRQIGQPISQLGSMAAQVQSALASAERVFELLDAPELSTDTEVTTHPSLPVTGDVRFEHVGFRYIPDQPLFEDVSLEAKPGQMLAIVGPTGAGKTTLVNLLIRFYEIDSGTIRLDGEDIATLSRKDLRRAMAMVLQDTWLFTGTVHDNIAYGRPDATRAQVIAAAKRCHVDDFVRTLSDGYDTVLENGGGSLSQGQRQLTTIARAFLLDAPILILDEATSSVDTRTELQIQTAMADLREGRTSFVIAHRLSTIRDADMIIYMESGNVRETGTHDQLMALRGGYWQLQSGAQGRPPRDIPEPRNTLERTAP</sequence>
<evidence type="ECO:0000256" key="4">
    <source>
        <dbReference type="ARBA" id="ARBA00023136"/>
    </source>
</evidence>
<feature type="transmembrane region" description="Helical" evidence="6">
    <location>
        <begin position="290"/>
        <end position="317"/>
    </location>
</feature>
<keyword evidence="9" id="KW-0067">ATP-binding</keyword>